<dbReference type="RefSeq" id="WP_017824151.1">
    <property type="nucleotide sequence ID" value="NZ_AORC01000021.1"/>
</dbReference>
<keyword evidence="3" id="KW-1185">Reference proteome</keyword>
<organism evidence="2 3">
    <name type="scientific">Brachybacterium muris UCD-AY4</name>
    <dbReference type="NCBI Taxonomy" id="1249481"/>
    <lineage>
        <taxon>Bacteria</taxon>
        <taxon>Bacillati</taxon>
        <taxon>Actinomycetota</taxon>
        <taxon>Actinomycetes</taxon>
        <taxon>Micrococcales</taxon>
        <taxon>Dermabacteraceae</taxon>
        <taxon>Brachybacterium</taxon>
    </lineage>
</organism>
<gene>
    <name evidence="2" type="ORF">D641_0114130</name>
</gene>
<dbReference type="EMBL" id="AORC01000021">
    <property type="protein sequence ID" value="EYT47947.1"/>
    <property type="molecule type" value="Genomic_DNA"/>
</dbReference>
<keyword evidence="1" id="KW-1133">Transmembrane helix</keyword>
<reference evidence="2 3" key="1">
    <citation type="journal article" date="2013" name="Genome Announc.">
        <title>Draft genome sequence of an Actinobacterium, Brachybacterium muris strain UCD-AY4.</title>
        <authorList>
            <person name="Lo J.R."/>
            <person name="Lang J.M."/>
            <person name="Darling A.E."/>
            <person name="Eisen J.A."/>
            <person name="Coil D.A."/>
        </authorList>
    </citation>
    <scope>NUCLEOTIDE SEQUENCE [LARGE SCALE GENOMIC DNA]</scope>
    <source>
        <strain evidence="2 3">UCD-AY4</strain>
    </source>
</reference>
<dbReference type="HOGENOM" id="CLU_129705_0_0_11"/>
<proteinExistence type="predicted"/>
<accession>A0A022KXT1</accession>
<evidence type="ECO:0000313" key="3">
    <source>
        <dbReference type="Proteomes" id="UP000019754"/>
    </source>
</evidence>
<keyword evidence="1" id="KW-0812">Transmembrane</keyword>
<feature type="transmembrane region" description="Helical" evidence="1">
    <location>
        <begin position="58"/>
        <end position="80"/>
    </location>
</feature>
<dbReference type="AlphaFoldDB" id="A0A022KXT1"/>
<evidence type="ECO:0000256" key="1">
    <source>
        <dbReference type="SAM" id="Phobius"/>
    </source>
</evidence>
<protein>
    <submittedName>
        <fullName evidence="2">Uncharacterized protein</fullName>
    </submittedName>
</protein>
<keyword evidence="1" id="KW-0472">Membrane</keyword>
<name>A0A022KXT1_9MICO</name>
<dbReference type="OrthoDB" id="4794417at2"/>
<dbReference type="Proteomes" id="UP000019754">
    <property type="component" value="Unassembled WGS sequence"/>
</dbReference>
<dbReference type="STRING" id="1249481.D641_0114130"/>
<feature type="transmembrane region" description="Helical" evidence="1">
    <location>
        <begin position="30"/>
        <end position="52"/>
    </location>
</feature>
<evidence type="ECO:0000313" key="2">
    <source>
        <dbReference type="EMBL" id="EYT47947.1"/>
    </source>
</evidence>
<comment type="caution">
    <text evidence="2">The sequence shown here is derived from an EMBL/GenBank/DDBJ whole genome shotgun (WGS) entry which is preliminary data.</text>
</comment>
<sequence>MSDAAVGTAERGETLYRAEFYPIFSVLQRVMLVVAGAGIFVPATLLGVFVAIGMQSSWGIVVALGLALVGAALGGAFTALTWRSTSMAMVVTTTGIEVRGYWIRRWIPWDQIARIESSTHWYWRRATCILTHHTLTANGERIIATVTSYQYIFWRNEPYDAQARDPREHLVPTRVAIDAHRRYLRGEFSGEPALGQGVAR</sequence>